<proteinExistence type="predicted"/>
<dbReference type="SUPFAM" id="SSF81383">
    <property type="entry name" value="F-box domain"/>
    <property type="match status" value="1"/>
</dbReference>
<dbReference type="GO" id="GO:0016567">
    <property type="term" value="P:protein ubiquitination"/>
    <property type="evidence" value="ECO:0007669"/>
    <property type="project" value="UniProtKB-UniPathway"/>
</dbReference>
<dbReference type="Ensembl" id="ENSGWIT00000052652.1">
    <property type="protein sequence ID" value="ENSGWIP00000048690.1"/>
    <property type="gene ID" value="ENSGWIG00000023836.1"/>
</dbReference>
<dbReference type="Pfam" id="PF12937">
    <property type="entry name" value="F-box-like"/>
    <property type="match status" value="1"/>
</dbReference>
<evidence type="ECO:0000256" key="7">
    <source>
        <dbReference type="ARBA" id="ARBA00022771"/>
    </source>
</evidence>
<dbReference type="UniPathway" id="UPA00143"/>
<evidence type="ECO:0000313" key="16">
    <source>
        <dbReference type="Ensembl" id="ENSGWIP00000048690.1"/>
    </source>
</evidence>
<dbReference type="InterPro" id="IPR047147">
    <property type="entry name" value="FBX5_43"/>
</dbReference>
<dbReference type="OrthoDB" id="9984940at2759"/>
<gene>
    <name evidence="16" type="primary">fbxo5</name>
</gene>
<name>A0A8C5HR41_GOUWI</name>
<dbReference type="InterPro" id="IPR001810">
    <property type="entry name" value="F-box_dom"/>
</dbReference>
<keyword evidence="9" id="KW-0833">Ubl conjugation pathway</keyword>
<dbReference type="Proteomes" id="UP000694680">
    <property type="component" value="Chromosome 15"/>
</dbReference>
<dbReference type="CTD" id="26271"/>
<accession>A0A8C5HR41</accession>
<dbReference type="InterPro" id="IPR044064">
    <property type="entry name" value="ZF_ZBR"/>
</dbReference>
<dbReference type="RefSeq" id="XP_028323691.1">
    <property type="nucleotide sequence ID" value="XM_028467890.1"/>
</dbReference>
<keyword evidence="6" id="KW-0479">Metal-binding</keyword>
<dbReference type="GO" id="GO:0005634">
    <property type="term" value="C:nucleus"/>
    <property type="evidence" value="ECO:0007669"/>
    <property type="project" value="UniProtKB-SubCell"/>
</dbReference>
<feature type="compositionally biased region" description="Basic and acidic residues" evidence="14">
    <location>
        <begin position="97"/>
        <end position="110"/>
    </location>
</feature>
<keyword evidence="8" id="KW-0498">Mitosis</keyword>
<dbReference type="CDD" id="cd20348">
    <property type="entry name" value="BRcat_RBR_EMI"/>
    <property type="match status" value="1"/>
</dbReference>
<evidence type="ECO:0000256" key="5">
    <source>
        <dbReference type="ARBA" id="ARBA00022618"/>
    </source>
</evidence>
<feature type="region of interest" description="Disordered" evidence="14">
    <location>
        <begin position="139"/>
        <end position="174"/>
    </location>
</feature>
<keyword evidence="11" id="KW-0539">Nucleus</keyword>
<feature type="region of interest" description="Disordered" evidence="14">
    <location>
        <begin position="65"/>
        <end position="110"/>
    </location>
</feature>
<evidence type="ECO:0000256" key="6">
    <source>
        <dbReference type="ARBA" id="ARBA00022723"/>
    </source>
</evidence>
<keyword evidence="7 13" id="KW-0863">Zinc-finger</keyword>
<protein>
    <recommendedName>
        <fullName evidence="15">ZBR-type domain-containing protein</fullName>
    </recommendedName>
</protein>
<evidence type="ECO:0000256" key="14">
    <source>
        <dbReference type="SAM" id="MobiDB-lite"/>
    </source>
</evidence>
<dbReference type="PANTHER" id="PTHR15493">
    <property type="entry name" value="F-BOX ONLY PROTEIN 5 AND 43"/>
    <property type="match status" value="1"/>
</dbReference>
<comment type="pathway">
    <text evidence="3">Protein modification; protein ubiquitination.</text>
</comment>
<evidence type="ECO:0000256" key="2">
    <source>
        <dbReference type="ARBA" id="ARBA00004496"/>
    </source>
</evidence>
<dbReference type="InterPro" id="IPR036047">
    <property type="entry name" value="F-box-like_dom_sf"/>
</dbReference>
<feature type="domain" description="ZBR-type" evidence="15">
    <location>
        <begin position="350"/>
        <end position="398"/>
    </location>
</feature>
<comment type="subcellular location">
    <subcellularLocation>
        <location evidence="2">Cytoplasm</location>
    </subcellularLocation>
    <subcellularLocation>
        <location evidence="1">Nucleus</location>
    </subcellularLocation>
</comment>
<feature type="compositionally biased region" description="Polar residues" evidence="14">
    <location>
        <begin position="79"/>
        <end position="96"/>
    </location>
</feature>
<organism evidence="16 17">
    <name type="scientific">Gouania willdenowi</name>
    <name type="common">Blunt-snouted clingfish</name>
    <name type="synonym">Lepadogaster willdenowi</name>
    <dbReference type="NCBI Taxonomy" id="441366"/>
    <lineage>
        <taxon>Eukaryota</taxon>
        <taxon>Metazoa</taxon>
        <taxon>Chordata</taxon>
        <taxon>Craniata</taxon>
        <taxon>Vertebrata</taxon>
        <taxon>Euteleostomi</taxon>
        <taxon>Actinopterygii</taxon>
        <taxon>Neopterygii</taxon>
        <taxon>Teleostei</taxon>
        <taxon>Neoteleostei</taxon>
        <taxon>Acanthomorphata</taxon>
        <taxon>Ovalentaria</taxon>
        <taxon>Blenniimorphae</taxon>
        <taxon>Blenniiformes</taxon>
        <taxon>Gobiesocoidei</taxon>
        <taxon>Gobiesocidae</taxon>
        <taxon>Gobiesocinae</taxon>
        <taxon>Gouania</taxon>
    </lineage>
</organism>
<evidence type="ECO:0000256" key="8">
    <source>
        <dbReference type="ARBA" id="ARBA00022776"/>
    </source>
</evidence>
<evidence type="ECO:0000256" key="4">
    <source>
        <dbReference type="ARBA" id="ARBA00022490"/>
    </source>
</evidence>
<evidence type="ECO:0000256" key="12">
    <source>
        <dbReference type="ARBA" id="ARBA00023306"/>
    </source>
</evidence>
<evidence type="ECO:0000256" key="13">
    <source>
        <dbReference type="PROSITE-ProRule" id="PRU01220"/>
    </source>
</evidence>
<reference evidence="16" key="1">
    <citation type="submission" date="2020-06" db="EMBL/GenBank/DDBJ databases">
        <authorList>
            <consortium name="Wellcome Sanger Institute Data Sharing"/>
        </authorList>
    </citation>
    <scope>NUCLEOTIDE SEQUENCE [LARGE SCALE GENOMIC DNA]</scope>
</reference>
<evidence type="ECO:0000313" key="17">
    <source>
        <dbReference type="Proteomes" id="UP000694680"/>
    </source>
</evidence>
<evidence type="ECO:0000256" key="11">
    <source>
        <dbReference type="ARBA" id="ARBA00023242"/>
    </source>
</evidence>
<dbReference type="GeneID" id="114476412"/>
<dbReference type="PROSITE" id="PS51872">
    <property type="entry name" value="ZF_ZBR"/>
    <property type="match status" value="1"/>
</dbReference>
<sequence>MPGTKVKTFSRLRKRKVSTCCDVYSFDGERVMKCPRNDISKINAMEKVAAAAEVLRILPSKASPVKEPEPAFAKPQCPPTETTTVLFSPKSDTSPVHNKENSKAQDRTLVDEGLDDSGYISLHSSRIDDERISPLASPVKCSKRESGVHPAVSTPVDLSRTRTSTHTPSHHHKHPYLPVLDFQHAVCEELAKSYQKNKKFDWNVVSKVAENYHLDRVIGRQMGLEHVDVFSSLQLRNMKCILTKILGMLGDSDLVSCKQVCKTWRKIVSADKSALERCQKAEDAFRESRNSVKQTSLTRDVVSSRVVLSCTQSLAKASSSSSALSCRTNQKDSRFNQYLQAASKLKQHESLCPCRRCDSPATHSTHIQRAICTREGCGFDFCTSCHEPFHGSAPCRTLRRSSSKTSIIIPGSALSRRNVRRL</sequence>
<evidence type="ECO:0000259" key="15">
    <source>
        <dbReference type="PROSITE" id="PS51872"/>
    </source>
</evidence>
<keyword evidence="12" id="KW-0131">Cell cycle</keyword>
<evidence type="ECO:0000256" key="9">
    <source>
        <dbReference type="ARBA" id="ARBA00022786"/>
    </source>
</evidence>
<keyword evidence="10" id="KW-0862">Zinc</keyword>
<keyword evidence="4" id="KW-0963">Cytoplasm</keyword>
<dbReference type="GO" id="GO:0005737">
    <property type="term" value="C:cytoplasm"/>
    <property type="evidence" value="ECO:0007669"/>
    <property type="project" value="UniProtKB-SubCell"/>
</dbReference>
<evidence type="ECO:0000256" key="3">
    <source>
        <dbReference type="ARBA" id="ARBA00004906"/>
    </source>
</evidence>
<reference evidence="16" key="3">
    <citation type="submission" date="2025-09" db="UniProtKB">
        <authorList>
            <consortium name="Ensembl"/>
        </authorList>
    </citation>
    <scope>IDENTIFICATION</scope>
</reference>
<dbReference type="GO" id="GO:0051301">
    <property type="term" value="P:cell division"/>
    <property type="evidence" value="ECO:0007669"/>
    <property type="project" value="UniProtKB-KW"/>
</dbReference>
<dbReference type="AlphaFoldDB" id="A0A8C5HR41"/>
<keyword evidence="5" id="KW-0132">Cell division</keyword>
<reference evidence="16" key="2">
    <citation type="submission" date="2025-08" db="UniProtKB">
        <authorList>
            <consortium name="Ensembl"/>
        </authorList>
    </citation>
    <scope>IDENTIFICATION</scope>
</reference>
<dbReference type="Gene3D" id="2.20.25.20">
    <property type="match status" value="1"/>
</dbReference>
<keyword evidence="17" id="KW-1185">Reference proteome</keyword>
<evidence type="ECO:0000256" key="10">
    <source>
        <dbReference type="ARBA" id="ARBA00022833"/>
    </source>
</evidence>
<dbReference type="PANTHER" id="PTHR15493:SF8">
    <property type="entry name" value="F-BOX ONLY PROTEIN 5"/>
    <property type="match status" value="1"/>
</dbReference>
<dbReference type="Gene3D" id="1.20.1280.50">
    <property type="match status" value="1"/>
</dbReference>
<evidence type="ECO:0000256" key="1">
    <source>
        <dbReference type="ARBA" id="ARBA00004123"/>
    </source>
</evidence>
<dbReference type="GO" id="GO:0045835">
    <property type="term" value="P:negative regulation of meiotic nuclear division"/>
    <property type="evidence" value="ECO:0007669"/>
    <property type="project" value="InterPro"/>
</dbReference>
<dbReference type="GO" id="GO:0007088">
    <property type="term" value="P:regulation of mitotic nuclear division"/>
    <property type="evidence" value="ECO:0007669"/>
    <property type="project" value="InterPro"/>
</dbReference>
<dbReference type="GO" id="GO:0008270">
    <property type="term" value="F:zinc ion binding"/>
    <property type="evidence" value="ECO:0007669"/>
    <property type="project" value="UniProtKB-KW"/>
</dbReference>